<dbReference type="InterPro" id="IPR001991">
    <property type="entry name" value="Na-dicarboxylate_symporter"/>
</dbReference>
<dbReference type="GO" id="GO:0005295">
    <property type="term" value="F:neutral L-amino acid:sodium symporter activity"/>
    <property type="evidence" value="ECO:0007669"/>
    <property type="project" value="TreeGrafter"/>
</dbReference>
<evidence type="ECO:0000256" key="9">
    <source>
        <dbReference type="HAMAP-Rule" id="MF_01582"/>
    </source>
</evidence>
<evidence type="ECO:0000256" key="5">
    <source>
        <dbReference type="ARBA" id="ARBA00022847"/>
    </source>
</evidence>
<dbReference type="PANTHER" id="PTHR42865">
    <property type="entry name" value="PROTON/GLUTAMATE-ASPARTATE SYMPORTER"/>
    <property type="match status" value="1"/>
</dbReference>
<dbReference type="SUPFAM" id="SSF118215">
    <property type="entry name" value="Proton glutamate symport protein"/>
    <property type="match status" value="1"/>
</dbReference>
<feature type="transmembrane region" description="Helical" evidence="9">
    <location>
        <begin position="120"/>
        <end position="143"/>
    </location>
</feature>
<feature type="transmembrane region" description="Helical" evidence="9">
    <location>
        <begin position="212"/>
        <end position="234"/>
    </location>
</feature>
<evidence type="ECO:0000256" key="4">
    <source>
        <dbReference type="ARBA" id="ARBA00022692"/>
    </source>
</evidence>
<keyword evidence="6 9" id="KW-0029">Amino-acid transport</keyword>
<evidence type="ECO:0000256" key="2">
    <source>
        <dbReference type="ARBA" id="ARBA00022448"/>
    </source>
</evidence>
<dbReference type="Gene3D" id="1.10.3860.10">
    <property type="entry name" value="Sodium:dicarboxylate symporter"/>
    <property type="match status" value="1"/>
</dbReference>
<dbReference type="GO" id="GO:0032329">
    <property type="term" value="P:serine transport"/>
    <property type="evidence" value="ECO:0007669"/>
    <property type="project" value="InterPro"/>
</dbReference>
<dbReference type="Proteomes" id="UP000245996">
    <property type="component" value="Unassembled WGS sequence"/>
</dbReference>
<keyword evidence="4 9" id="KW-0812">Transmembrane</keyword>
<sequence>MPLFYFVAACHAISSLCHTSTIQHNKNLTCSTVTELSLFSSDLFLILRRANRFSRCKTSRLKLHPRQNIENIMQKTLSARLGTLLAGSLVKQIMIGLIAGVALAWISHDAAIAVGLLGELFVSALKAVAPLLVLMLVIASIANHQQGQKSNIRPIIMLYLLSTFFAAVVAVVFSHLIPQTLTLAVGTTEITPPSGITEVLRGLLMSMVSNPITALMNANYIGILVWAIGLGLAFRHSSDSTRAFLNDASHAVTWLVRCVIRCAPVGIFGLVASILASTGFGALWQYAHLLTLLIGCMLLMALVVNPLLVFSKIRRNPYPLVFTCLRESGVTAFFTRSSAANIPVNMALAKRLDLDEDTYSVSIPLGATISMAGASITITVLTLAAVHTLGISIDVPTAILLSLVASLCACGASGVAGGSLLLIPVACNMFGIPNDLAMQVVAVGFIIGVLQDSAETALNSSTDILFTAAVCQAEADRKTSRA</sequence>
<keyword evidence="5 9" id="KW-0769">Symport</keyword>
<dbReference type="GO" id="GO:0005886">
    <property type="term" value="C:plasma membrane"/>
    <property type="evidence" value="ECO:0007669"/>
    <property type="project" value="UniProtKB-SubCell"/>
</dbReference>
<keyword evidence="8 9" id="KW-0472">Membrane</keyword>
<dbReference type="Pfam" id="PF00375">
    <property type="entry name" value="SDF"/>
    <property type="match status" value="1"/>
</dbReference>
<dbReference type="InterPro" id="IPR036458">
    <property type="entry name" value="Na:dicarbo_symporter_sf"/>
</dbReference>
<comment type="similarity">
    <text evidence="9">Belongs to the dicarboxylate/amino acid:cation symporter (DAACS) (TC 2.A.23) family.</text>
</comment>
<evidence type="ECO:0000256" key="3">
    <source>
        <dbReference type="ARBA" id="ARBA00022475"/>
    </source>
</evidence>
<keyword evidence="3 9" id="KW-1003">Cell membrane</keyword>
<comment type="catalytic activity">
    <reaction evidence="9">
        <text>L-serine(in) + Na(+)(in) = L-serine(out) + Na(+)(out)</text>
        <dbReference type="Rhea" id="RHEA:29575"/>
        <dbReference type="ChEBI" id="CHEBI:29101"/>
        <dbReference type="ChEBI" id="CHEBI:33384"/>
    </reaction>
</comment>
<name>A0AAN2F9K0_ENTAG</name>
<gene>
    <name evidence="9" type="primary">sstT</name>
    <name evidence="11" type="ORF">C7430_103120</name>
    <name evidence="10" type="ORF">DAPPPG734_03020</name>
</gene>
<evidence type="ECO:0000256" key="8">
    <source>
        <dbReference type="ARBA" id="ARBA00023136"/>
    </source>
</evidence>
<dbReference type="HAMAP" id="MF_01582">
    <property type="entry name" value="Ser_Thr_transp_SstT"/>
    <property type="match status" value="1"/>
</dbReference>
<dbReference type="Proteomes" id="UP001158961">
    <property type="component" value="Chromosome"/>
</dbReference>
<evidence type="ECO:0000313" key="10">
    <source>
        <dbReference type="EMBL" id="CAH6181484.1"/>
    </source>
</evidence>
<dbReference type="PANTHER" id="PTHR42865:SF8">
    <property type="entry name" value="SERINE_THREONINE TRANSPORTER SSTT"/>
    <property type="match status" value="1"/>
</dbReference>
<keyword evidence="2 9" id="KW-0813">Transport</keyword>
<dbReference type="NCBIfam" id="NF010151">
    <property type="entry name" value="PRK13628.1"/>
    <property type="match status" value="1"/>
</dbReference>
<evidence type="ECO:0000313" key="11">
    <source>
        <dbReference type="EMBL" id="PWJ81170.1"/>
    </source>
</evidence>
<feature type="transmembrane region" description="Helical" evidence="9">
    <location>
        <begin position="155"/>
        <end position="177"/>
    </location>
</feature>
<proteinExistence type="inferred from homology"/>
<dbReference type="EMBL" id="OW970315">
    <property type="protein sequence ID" value="CAH6181484.1"/>
    <property type="molecule type" value="Genomic_DNA"/>
</dbReference>
<evidence type="ECO:0000256" key="7">
    <source>
        <dbReference type="ARBA" id="ARBA00022989"/>
    </source>
</evidence>
<reference evidence="10" key="2">
    <citation type="submission" date="2022-05" db="EMBL/GenBank/DDBJ databases">
        <authorList>
            <person name="Pothier F. J."/>
        </authorList>
    </citation>
    <scope>NUCLEOTIDE SEQUENCE</scope>
    <source>
        <strain evidence="10">DAPP-PG734</strain>
    </source>
</reference>
<feature type="transmembrane region" description="Helical" evidence="9">
    <location>
        <begin position="254"/>
        <end position="280"/>
    </location>
</feature>
<feature type="transmembrane region" description="Helical" evidence="9">
    <location>
        <begin position="398"/>
        <end position="423"/>
    </location>
</feature>
<organism evidence="10 13">
    <name type="scientific">Enterobacter agglomerans</name>
    <name type="common">Erwinia herbicola</name>
    <name type="synonym">Pantoea agglomerans</name>
    <dbReference type="NCBI Taxonomy" id="549"/>
    <lineage>
        <taxon>Bacteria</taxon>
        <taxon>Pseudomonadati</taxon>
        <taxon>Pseudomonadota</taxon>
        <taxon>Gammaproteobacteria</taxon>
        <taxon>Enterobacterales</taxon>
        <taxon>Erwiniaceae</taxon>
        <taxon>Pantoea</taxon>
        <taxon>Pantoea agglomerans group</taxon>
    </lineage>
</organism>
<evidence type="ECO:0000313" key="13">
    <source>
        <dbReference type="Proteomes" id="UP001158961"/>
    </source>
</evidence>
<dbReference type="PRINTS" id="PR00173">
    <property type="entry name" value="EDTRNSPORT"/>
</dbReference>
<comment type="catalytic activity">
    <reaction evidence="9">
        <text>L-threonine(in) + Na(+)(in) = L-threonine(out) + Na(+)(out)</text>
        <dbReference type="Rhea" id="RHEA:69999"/>
        <dbReference type="ChEBI" id="CHEBI:29101"/>
        <dbReference type="ChEBI" id="CHEBI:57926"/>
    </reaction>
</comment>
<feature type="transmembrane region" description="Helical" evidence="9">
    <location>
        <begin position="361"/>
        <end position="386"/>
    </location>
</feature>
<feature type="transmembrane region" description="Helical" evidence="9">
    <location>
        <begin position="286"/>
        <end position="310"/>
    </location>
</feature>
<evidence type="ECO:0000313" key="12">
    <source>
        <dbReference type="Proteomes" id="UP000245996"/>
    </source>
</evidence>
<dbReference type="GO" id="GO:0015826">
    <property type="term" value="P:threonine transport"/>
    <property type="evidence" value="ECO:0007669"/>
    <property type="project" value="InterPro"/>
</dbReference>
<dbReference type="AlphaFoldDB" id="A0AAN2F9K0"/>
<protein>
    <recommendedName>
        <fullName evidence="9">Serine/threonine transporter SstT</fullName>
    </recommendedName>
    <alternativeName>
        <fullName evidence="9">Na(+)/serine-threonine symporter</fullName>
    </alternativeName>
</protein>
<keyword evidence="7 9" id="KW-1133">Transmembrane helix</keyword>
<accession>A0AAN2F9K0</accession>
<comment type="subcellular location">
    <subcellularLocation>
        <location evidence="9">Cell membrane</location>
        <topology evidence="9">Multi-pass membrane protein</topology>
    </subcellularLocation>
    <subcellularLocation>
        <location evidence="1">Membrane</location>
        <topology evidence="1">Multi-pass membrane protein</topology>
    </subcellularLocation>
</comment>
<evidence type="ECO:0000256" key="6">
    <source>
        <dbReference type="ARBA" id="ARBA00022970"/>
    </source>
</evidence>
<evidence type="ECO:0000256" key="1">
    <source>
        <dbReference type="ARBA" id="ARBA00004141"/>
    </source>
</evidence>
<dbReference type="FunFam" id="1.10.3860.10:FF:000003">
    <property type="entry name" value="Serine/threonine transporter sstT"/>
    <property type="match status" value="1"/>
</dbReference>
<dbReference type="InterPro" id="IPR023025">
    <property type="entry name" value="Ser_Thr_transp_SstT"/>
</dbReference>
<reference evidence="11 12" key="1">
    <citation type="submission" date="2018-05" db="EMBL/GenBank/DDBJ databases">
        <title>Genomic Encyclopedia of Type Strains, Phase IV (KMG-V): Genome sequencing to study the core and pangenomes of soil and plant-associated prokaryotes.</title>
        <authorList>
            <person name="Whitman W."/>
        </authorList>
    </citation>
    <scope>NUCLEOTIDE SEQUENCE [LARGE SCALE GENOMIC DNA]</scope>
    <source>
        <strain evidence="11 12">PNG 92-11</strain>
    </source>
</reference>
<comment type="function">
    <text evidence="9">Involved in the import of serine and threonine into the cell, with the concomitant import of sodium (symport system).</text>
</comment>
<feature type="transmembrane region" description="Helical" evidence="9">
    <location>
        <begin position="81"/>
        <end position="108"/>
    </location>
</feature>
<dbReference type="EMBL" id="QGHE01000003">
    <property type="protein sequence ID" value="PWJ81170.1"/>
    <property type="molecule type" value="Genomic_DNA"/>
</dbReference>